<evidence type="ECO:0000313" key="1">
    <source>
        <dbReference type="EMBL" id="VDI82852.1"/>
    </source>
</evidence>
<reference evidence="1" key="1">
    <citation type="submission" date="2018-11" db="EMBL/GenBank/DDBJ databases">
        <authorList>
            <person name="Alioto T."/>
            <person name="Alioto T."/>
        </authorList>
    </citation>
    <scope>NUCLEOTIDE SEQUENCE</scope>
</reference>
<gene>
    <name evidence="1" type="ORF">MGAL_10B028287</name>
</gene>
<proteinExistence type="predicted"/>
<sequence length="49" mass="5913">MDSKTEEDGDRQSVWYGCVQQYQRASGNDQRKRSQDICMWYYYYSGLNC</sequence>
<dbReference type="EMBL" id="UYJE01010407">
    <property type="protein sequence ID" value="VDI82852.1"/>
    <property type="molecule type" value="Genomic_DNA"/>
</dbReference>
<protein>
    <submittedName>
        <fullName evidence="1">Uncharacterized protein</fullName>
    </submittedName>
</protein>
<dbReference type="Proteomes" id="UP000596742">
    <property type="component" value="Unassembled WGS sequence"/>
</dbReference>
<name>A0A8B6HPJ2_MYTGA</name>
<keyword evidence="2" id="KW-1185">Reference proteome</keyword>
<accession>A0A8B6HPJ2</accession>
<evidence type="ECO:0000313" key="2">
    <source>
        <dbReference type="Proteomes" id="UP000596742"/>
    </source>
</evidence>
<organism evidence="1 2">
    <name type="scientific">Mytilus galloprovincialis</name>
    <name type="common">Mediterranean mussel</name>
    <dbReference type="NCBI Taxonomy" id="29158"/>
    <lineage>
        <taxon>Eukaryota</taxon>
        <taxon>Metazoa</taxon>
        <taxon>Spiralia</taxon>
        <taxon>Lophotrochozoa</taxon>
        <taxon>Mollusca</taxon>
        <taxon>Bivalvia</taxon>
        <taxon>Autobranchia</taxon>
        <taxon>Pteriomorphia</taxon>
        <taxon>Mytilida</taxon>
        <taxon>Mytiloidea</taxon>
        <taxon>Mytilidae</taxon>
        <taxon>Mytilinae</taxon>
        <taxon>Mytilus</taxon>
    </lineage>
</organism>
<dbReference type="AlphaFoldDB" id="A0A8B6HPJ2"/>
<comment type="caution">
    <text evidence="1">The sequence shown here is derived from an EMBL/GenBank/DDBJ whole genome shotgun (WGS) entry which is preliminary data.</text>
</comment>